<comment type="caution">
    <text evidence="7">The sequence shown here is derived from an EMBL/GenBank/DDBJ whole genome shotgun (WGS) entry which is preliminary data.</text>
</comment>
<proteinExistence type="inferred from homology"/>
<evidence type="ECO:0000256" key="2">
    <source>
        <dbReference type="ARBA" id="ARBA00022722"/>
    </source>
</evidence>
<dbReference type="InterPro" id="IPR029060">
    <property type="entry name" value="PIN-like_dom_sf"/>
</dbReference>
<dbReference type="GO" id="GO:0016787">
    <property type="term" value="F:hydrolase activity"/>
    <property type="evidence" value="ECO:0007669"/>
    <property type="project" value="UniProtKB-KW"/>
</dbReference>
<evidence type="ECO:0000313" key="7">
    <source>
        <dbReference type="EMBL" id="PUE03834.1"/>
    </source>
</evidence>
<keyword evidence="5" id="KW-0460">Magnesium</keyword>
<dbReference type="PANTHER" id="PTHR36173">
    <property type="entry name" value="RIBONUCLEASE VAPC16-RELATED"/>
    <property type="match status" value="1"/>
</dbReference>
<keyword evidence="1 5" id="KW-1277">Toxin-antitoxin system</keyword>
<evidence type="ECO:0000313" key="8">
    <source>
        <dbReference type="Proteomes" id="UP000250928"/>
    </source>
</evidence>
<comment type="similarity">
    <text evidence="5">Belongs to the PINc/VapC protein family.</text>
</comment>
<evidence type="ECO:0000256" key="3">
    <source>
        <dbReference type="ARBA" id="ARBA00022723"/>
    </source>
</evidence>
<evidence type="ECO:0000259" key="6">
    <source>
        <dbReference type="Pfam" id="PF01850"/>
    </source>
</evidence>
<dbReference type="InterPro" id="IPR041705">
    <property type="entry name" value="PIN_Sll0205"/>
</dbReference>
<evidence type="ECO:0000256" key="5">
    <source>
        <dbReference type="HAMAP-Rule" id="MF_00265"/>
    </source>
</evidence>
<dbReference type="CDD" id="cd09872">
    <property type="entry name" value="PIN_Sll0205-like"/>
    <property type="match status" value="1"/>
</dbReference>
<feature type="binding site" evidence="5">
    <location>
        <position position="101"/>
    </location>
    <ligand>
        <name>Mg(2+)</name>
        <dbReference type="ChEBI" id="CHEBI:18420"/>
    </ligand>
</feature>
<dbReference type="GO" id="GO:0000287">
    <property type="term" value="F:magnesium ion binding"/>
    <property type="evidence" value="ECO:0007669"/>
    <property type="project" value="UniProtKB-UniRule"/>
</dbReference>
<comment type="cofactor">
    <cofactor evidence="5">
        <name>Mg(2+)</name>
        <dbReference type="ChEBI" id="CHEBI:18420"/>
    </cofactor>
</comment>
<dbReference type="EMBL" id="PQCO01000147">
    <property type="protein sequence ID" value="PUE03834.1"/>
    <property type="molecule type" value="Genomic_DNA"/>
</dbReference>
<reference evidence="7 8" key="1">
    <citation type="submission" date="2018-01" db="EMBL/GenBank/DDBJ databases">
        <title>Novel co-symbiosis in the lucinid bivalve Phacoides pectinatus.</title>
        <authorList>
            <person name="Lim S.J."/>
            <person name="Davis B.G."/>
            <person name="Gill D.E."/>
            <person name="Engel A.S."/>
            <person name="Anderson L.C."/>
            <person name="Campbell B.J."/>
        </authorList>
    </citation>
    <scope>NUCLEOTIDE SEQUENCE [LARGE SCALE GENOMIC DNA]</scope>
    <source>
        <strain evidence="7">N3_P5</strain>
    </source>
</reference>
<dbReference type="AlphaFoldDB" id="A0A6N4DXY6"/>
<dbReference type="Proteomes" id="UP000250928">
    <property type="component" value="Unassembled WGS sequence"/>
</dbReference>
<comment type="function">
    <text evidence="5">Toxic component of a toxin-antitoxin (TA) system. An RNase.</text>
</comment>
<evidence type="ECO:0000256" key="1">
    <source>
        <dbReference type="ARBA" id="ARBA00022649"/>
    </source>
</evidence>
<keyword evidence="4 5" id="KW-0378">Hydrolase</keyword>
<dbReference type="HAMAP" id="MF_00265">
    <property type="entry name" value="VapC_Nob1"/>
    <property type="match status" value="1"/>
</dbReference>
<keyword evidence="5" id="KW-0800">Toxin</keyword>
<dbReference type="SUPFAM" id="SSF88723">
    <property type="entry name" value="PIN domain-like"/>
    <property type="match status" value="1"/>
</dbReference>
<organism evidence="7 8">
    <name type="scientific">Candidatus Sedimenticola endophacoides</name>
    <dbReference type="NCBI Taxonomy" id="2548426"/>
    <lineage>
        <taxon>Bacteria</taxon>
        <taxon>Pseudomonadati</taxon>
        <taxon>Pseudomonadota</taxon>
        <taxon>Gammaproteobacteria</taxon>
        <taxon>Chromatiales</taxon>
        <taxon>Sedimenticolaceae</taxon>
        <taxon>Sedimenticola</taxon>
    </lineage>
</organism>
<dbReference type="InterPro" id="IPR052919">
    <property type="entry name" value="TA_system_RNase"/>
</dbReference>
<dbReference type="GO" id="GO:0090729">
    <property type="term" value="F:toxin activity"/>
    <property type="evidence" value="ECO:0007669"/>
    <property type="project" value="UniProtKB-KW"/>
</dbReference>
<feature type="domain" description="PIN" evidence="6">
    <location>
        <begin position="2"/>
        <end position="125"/>
    </location>
</feature>
<protein>
    <recommendedName>
        <fullName evidence="5">Ribonuclease VapC</fullName>
        <shortName evidence="5">RNase VapC</shortName>
        <ecNumber evidence="5">3.1.-.-</ecNumber>
    </recommendedName>
    <alternativeName>
        <fullName evidence="5">Toxin VapC</fullName>
    </alternativeName>
</protein>
<dbReference type="EC" id="3.1.-.-" evidence="5"/>
<dbReference type="PANTHER" id="PTHR36173:SF1">
    <property type="entry name" value="RIBONUCLEASE VAPC22"/>
    <property type="match status" value="1"/>
</dbReference>
<dbReference type="InterPro" id="IPR002716">
    <property type="entry name" value="PIN_dom"/>
</dbReference>
<dbReference type="GO" id="GO:0004540">
    <property type="term" value="F:RNA nuclease activity"/>
    <property type="evidence" value="ECO:0007669"/>
    <property type="project" value="InterPro"/>
</dbReference>
<dbReference type="Pfam" id="PF01850">
    <property type="entry name" value="PIN"/>
    <property type="match status" value="1"/>
</dbReference>
<keyword evidence="2 5" id="KW-0540">Nuclease</keyword>
<accession>A0A6N4DXY6</accession>
<name>A0A6N4DXY6_9GAMM</name>
<feature type="binding site" evidence="5">
    <location>
        <position position="5"/>
    </location>
    <ligand>
        <name>Mg(2+)</name>
        <dbReference type="ChEBI" id="CHEBI:18420"/>
    </ligand>
</feature>
<keyword evidence="3 5" id="KW-0479">Metal-binding</keyword>
<evidence type="ECO:0000256" key="4">
    <source>
        <dbReference type="ARBA" id="ARBA00022801"/>
    </source>
</evidence>
<sequence>MIVLDTHALIWWVNDNDQLTPRARKAIETELSEDGQILVSAITAWEIAMLVAKGRLALTMDIDDWLATVESIEGIAFVPAEPDVAVQSVRLPGEFHPDPADRMIVALARHHSAPLVTADAKIQAYQHVKTVW</sequence>
<dbReference type="InterPro" id="IPR022907">
    <property type="entry name" value="VapC_family"/>
</dbReference>
<dbReference type="Gene3D" id="3.40.50.1010">
    <property type="entry name" value="5'-nuclease"/>
    <property type="match status" value="1"/>
</dbReference>
<gene>
    <name evidence="5" type="primary">vapC</name>
    <name evidence="7" type="ORF">C3L24_04085</name>
</gene>